<dbReference type="EMBL" id="MF448565">
    <property type="protein sequence ID" value="ASZ71620.1"/>
    <property type="molecule type" value="Genomic_DNA"/>
</dbReference>
<dbReference type="InterPro" id="IPR021739">
    <property type="entry name" value="SaV-like"/>
</dbReference>
<organism evidence="1 2">
    <name type="scientific">Lactococcus phage 62605</name>
    <dbReference type="NCBI Taxonomy" id="2029669"/>
    <lineage>
        <taxon>Viruses</taxon>
        <taxon>Duplodnaviria</taxon>
        <taxon>Heunggongvirae</taxon>
        <taxon>Uroviricota</taxon>
        <taxon>Caudoviricetes</taxon>
        <taxon>Skunavirus</taxon>
        <taxon>Skunavirus sv62605</taxon>
    </lineage>
</organism>
<protein>
    <submittedName>
        <fullName evidence="1">Uncharacterized protein</fullName>
    </submittedName>
</protein>
<evidence type="ECO:0000313" key="1">
    <source>
        <dbReference type="EMBL" id="ASZ71620.1"/>
    </source>
</evidence>
<gene>
    <name evidence="1" type="ORF">62605_31</name>
</gene>
<proteinExistence type="predicted"/>
<sequence>MNIINIEKNLHYQNQHGQQLKDFIIANDPEFWKIISNWSAIKYYIRAGKKDGESYDKDLGKCKDYVKEYVDLEESVSINEAMEVLERIKDEFEAWKGE</sequence>
<dbReference type="Proteomes" id="UP000257087">
    <property type="component" value="Segment"/>
</dbReference>
<keyword evidence="2" id="KW-1185">Reference proteome</keyword>
<evidence type="ECO:0000313" key="2">
    <source>
        <dbReference type="Proteomes" id="UP000257087"/>
    </source>
</evidence>
<accession>A0A343JQ47</accession>
<name>A0A343JQ47_9CAUD</name>
<dbReference type="Pfam" id="PF11753">
    <property type="entry name" value="DUF3310"/>
    <property type="match status" value="1"/>
</dbReference>
<reference evidence="1 2" key="1">
    <citation type="submission" date="2017-07" db="EMBL/GenBank/DDBJ databases">
        <title>Comparative genome analysis of lactococcal phages belonging to the virulent 936 group.</title>
        <authorList>
            <person name="Oliveira J."/>
        </authorList>
    </citation>
    <scope>NUCLEOTIDE SEQUENCE [LARGE SCALE GENOMIC DNA]</scope>
</reference>